<dbReference type="RefSeq" id="WP_228399197.1">
    <property type="nucleotide sequence ID" value="NZ_JADRCP010000006.1"/>
</dbReference>
<organism evidence="2 3">
    <name type="scientific">Limnobaculum xujianqingii</name>
    <dbReference type="NCBI Taxonomy" id="2738837"/>
    <lineage>
        <taxon>Bacteria</taxon>
        <taxon>Pseudomonadati</taxon>
        <taxon>Pseudomonadota</taxon>
        <taxon>Gammaproteobacteria</taxon>
        <taxon>Enterobacterales</taxon>
        <taxon>Budviciaceae</taxon>
        <taxon>Limnobaculum</taxon>
    </lineage>
</organism>
<dbReference type="Proteomes" id="UP001296969">
    <property type="component" value="Unassembled WGS sequence"/>
</dbReference>
<name>A0A9D7AL55_9GAMM</name>
<keyword evidence="4" id="KW-1185">Reference proteome</keyword>
<proteinExistence type="predicted"/>
<dbReference type="Proteomes" id="UP000807542">
    <property type="component" value="Unassembled WGS sequence"/>
</dbReference>
<gene>
    <name evidence="2" type="ORF">I2492_16570</name>
    <name evidence="1" type="ORF">I2493_17145</name>
</gene>
<accession>A0A9D7AL55</accession>
<protein>
    <submittedName>
        <fullName evidence="2">IS1 family transposase</fullName>
    </submittedName>
</protein>
<evidence type="ECO:0000313" key="4">
    <source>
        <dbReference type="Proteomes" id="UP001296969"/>
    </source>
</evidence>
<sequence>MKITLKRSMPICHYCGESDHTRRHGTNRAGVQRYYCMDCRKTFQTTYVYKGKEQNIAAQVERLVSENHTPEQISYEMQVRLATVQHFIRRLEMSTS</sequence>
<reference evidence="2 4" key="1">
    <citation type="submission" date="2020-11" db="EMBL/GenBank/DDBJ databases">
        <title>Insectihabitans protaetiae gen. nov. sp. nov. and Insectihabitans allomyrinae sp. nov., isolated from larvae of Protaetia brevitarsis seulensis and Allomyrina dichotoma, respectively.</title>
        <authorList>
            <person name="Lee S.D."/>
            <person name="Byeon Y.-S."/>
            <person name="Kim S.-M."/>
            <person name="Yang H.L."/>
            <person name="Kim I.S."/>
        </authorList>
    </citation>
    <scope>NUCLEOTIDE SEQUENCE</scope>
    <source>
        <strain evidence="2">CWB-B4</strain>
        <strain evidence="1 4">CWB-B43</strain>
    </source>
</reference>
<comment type="caution">
    <text evidence="2">The sequence shown here is derived from an EMBL/GenBank/DDBJ whole genome shotgun (WGS) entry which is preliminary data.</text>
</comment>
<dbReference type="EMBL" id="JADRCP010000006">
    <property type="protein sequence ID" value="MBK5177931.1"/>
    <property type="molecule type" value="Genomic_DNA"/>
</dbReference>
<evidence type="ECO:0000313" key="2">
    <source>
        <dbReference type="EMBL" id="MBK5177931.1"/>
    </source>
</evidence>
<dbReference type="AlphaFoldDB" id="A0A9D7AL55"/>
<evidence type="ECO:0000313" key="1">
    <source>
        <dbReference type="EMBL" id="MBK5074737.1"/>
    </source>
</evidence>
<evidence type="ECO:0000313" key="3">
    <source>
        <dbReference type="Proteomes" id="UP000807542"/>
    </source>
</evidence>
<dbReference type="EMBL" id="JADRCQ010000006">
    <property type="protein sequence ID" value="MBK5074737.1"/>
    <property type="molecule type" value="Genomic_DNA"/>
</dbReference>